<evidence type="ECO:0000313" key="2">
    <source>
        <dbReference type="EMBL" id="GMF48718.1"/>
    </source>
</evidence>
<dbReference type="OrthoDB" id="117958at2759"/>
<reference evidence="2" key="1">
    <citation type="submission" date="2023-04" db="EMBL/GenBank/DDBJ databases">
        <title>Phytophthora fragariaefolia NBRC 109709.</title>
        <authorList>
            <person name="Ichikawa N."/>
            <person name="Sato H."/>
            <person name="Tonouchi N."/>
        </authorList>
    </citation>
    <scope>NUCLEOTIDE SEQUENCE</scope>
    <source>
        <strain evidence="2">NBRC 109709</strain>
    </source>
</reference>
<protein>
    <submittedName>
        <fullName evidence="2">Unnamed protein product</fullName>
    </submittedName>
</protein>
<name>A0A9W7CZ56_9STRA</name>
<evidence type="ECO:0000259" key="1">
    <source>
        <dbReference type="Pfam" id="PF07727"/>
    </source>
</evidence>
<dbReference type="AlphaFoldDB" id="A0A9W7CZ56"/>
<proteinExistence type="predicted"/>
<organism evidence="2 3">
    <name type="scientific">Phytophthora fragariaefolia</name>
    <dbReference type="NCBI Taxonomy" id="1490495"/>
    <lineage>
        <taxon>Eukaryota</taxon>
        <taxon>Sar</taxon>
        <taxon>Stramenopiles</taxon>
        <taxon>Oomycota</taxon>
        <taxon>Peronosporomycetes</taxon>
        <taxon>Peronosporales</taxon>
        <taxon>Peronosporaceae</taxon>
        <taxon>Phytophthora</taxon>
    </lineage>
</organism>
<accession>A0A9W7CZ56</accession>
<gene>
    <name evidence="2" type="ORF">Pfra01_001895000</name>
</gene>
<feature type="domain" description="Reverse transcriptase Ty1/copia-type" evidence="1">
    <location>
        <begin position="96"/>
        <end position="177"/>
    </location>
</feature>
<evidence type="ECO:0000313" key="3">
    <source>
        <dbReference type="Proteomes" id="UP001165121"/>
    </source>
</evidence>
<dbReference type="Pfam" id="PF07727">
    <property type="entry name" value="RVT_2"/>
    <property type="match status" value="2"/>
</dbReference>
<dbReference type="Proteomes" id="UP001165121">
    <property type="component" value="Unassembled WGS sequence"/>
</dbReference>
<feature type="domain" description="Reverse transcriptase Ty1/copia-type" evidence="1">
    <location>
        <begin position="6"/>
        <end position="72"/>
    </location>
</feature>
<dbReference type="InterPro" id="IPR013103">
    <property type="entry name" value="RVT_2"/>
</dbReference>
<keyword evidence="3" id="KW-1185">Reference proteome</keyword>
<dbReference type="EMBL" id="BSXT01002397">
    <property type="protein sequence ID" value="GMF48718.1"/>
    <property type="molecule type" value="Genomic_DNA"/>
</dbReference>
<sequence>MEGFVITWRSRLVGRGVFQQFGADYNVTFSPVARMLTFRVVIAIATKMHLILYEGDIDTAYLNANPKIKQYLHRVNNALYGLHQSGAKCTKDDVLALIPLYVDDVVLATNSVDYKTSLFADFNKKYGFKDEGLVHNFLGVQVEQNEDCIRIHQEKYCKEVLERFGFDGAHGSGTPMETNAKFVPNDQ</sequence>
<comment type="caution">
    <text evidence="2">The sequence shown here is derived from an EMBL/GenBank/DDBJ whole genome shotgun (WGS) entry which is preliminary data.</text>
</comment>